<keyword evidence="6 7" id="KW-0413">Isomerase</keyword>
<reference evidence="8" key="1">
    <citation type="submission" date="2013-07" db="EMBL/GenBank/DDBJ databases">
        <authorList>
            <person name="McIlroy S."/>
        </authorList>
    </citation>
    <scope>NUCLEOTIDE SEQUENCE [LARGE SCALE GENOMIC DNA]</scope>
    <source>
        <strain evidence="8">Run_A_D11</strain>
    </source>
</reference>
<sequence length="471" mass="53548">MAKPFMDEDFLLETPTARRLYHDYAAPQPILDYHCHLPPAEIAQNKPFRNITEVWLGGDHYKWRFMRSAGVTEDFITGDQPDQAKFRRFCEVLPMGVGNPLYHWCHLELRRFFGTDIVVSAATADALWELCNAKLKQPECFARGLMQSAKVRGVCTTDDPVDDLANHQAIAADQSFSIKVLPTFRPDRSFNIDRADYPDYLRQLSAASGVPIHRFADVCKALDARLEHFARCGCRLSDHGLDTVTFYEEATEAELDRILARRLEGAALSPKDIEQYKTAVLLHVGREYAKRDWAMQLHMSALRNNNSRMFQQLGADTGWDSISDGPVAAKLSRYLDALDRDNRLPRTILYGLNPIHNEVLGTMIGNFQDGRVIGKMQFGSGWWFNDQKDGMIRQMTALANLGNLGAFVGMLTDSRSFLSYTRHEYFRRILCNLIGGWVENGEYPQDWAQLQQVVEGICYHNASRYFGLGTA</sequence>
<dbReference type="HAMAP" id="MF_00675">
    <property type="entry name" value="UxaC"/>
    <property type="match status" value="1"/>
</dbReference>
<proteinExistence type="inferred from homology"/>
<gene>
    <name evidence="7 8" type="primary">uxaC</name>
    <name evidence="8" type="ORF">BN873_160020</name>
</gene>
<comment type="catalytic activity">
    <reaction evidence="1 7">
        <text>D-glucuronate = D-fructuronate</text>
        <dbReference type="Rhea" id="RHEA:13049"/>
        <dbReference type="ChEBI" id="CHEBI:58720"/>
        <dbReference type="ChEBI" id="CHEBI:59863"/>
        <dbReference type="EC" id="5.3.1.12"/>
    </reaction>
</comment>
<dbReference type="Gene3D" id="3.20.20.140">
    <property type="entry name" value="Metal-dependent hydrolases"/>
    <property type="match status" value="1"/>
</dbReference>
<dbReference type="Gene3D" id="1.10.2020.10">
    <property type="entry name" value="uronate isomerase, domain 2, chain A"/>
    <property type="match status" value="1"/>
</dbReference>
<dbReference type="GO" id="GO:0008880">
    <property type="term" value="F:glucuronate isomerase activity"/>
    <property type="evidence" value="ECO:0007669"/>
    <property type="project" value="UniProtKB-UniRule"/>
</dbReference>
<reference evidence="8" key="2">
    <citation type="submission" date="2014-03" db="EMBL/GenBank/DDBJ databases">
        <title>Candidatus Competibacter-lineage genomes retrieved from metagenomes reveal functional metabolic diversity.</title>
        <authorList>
            <person name="McIlroy S.J."/>
            <person name="Albertsen M."/>
            <person name="Andresen E.K."/>
            <person name="Saunders A.M."/>
            <person name="Kristiansen R."/>
            <person name="Stokholm-Bjerregaard M."/>
            <person name="Nielsen K.L."/>
            <person name="Nielsen P.H."/>
        </authorList>
    </citation>
    <scope>NUCLEOTIDE SEQUENCE</scope>
    <source>
        <strain evidence="8">Run_A_D11</strain>
    </source>
</reference>
<dbReference type="GO" id="GO:0042840">
    <property type="term" value="P:D-glucuronate catabolic process"/>
    <property type="evidence" value="ECO:0007669"/>
    <property type="project" value="TreeGrafter"/>
</dbReference>
<comment type="catalytic activity">
    <reaction evidence="7">
        <text>aldehydo-D-galacturonate = keto-D-tagaturonate</text>
        <dbReference type="Rhea" id="RHEA:27702"/>
        <dbReference type="ChEBI" id="CHEBI:12952"/>
        <dbReference type="ChEBI" id="CHEBI:17886"/>
    </reaction>
</comment>
<evidence type="ECO:0000313" key="9">
    <source>
        <dbReference type="Proteomes" id="UP000035760"/>
    </source>
</evidence>
<evidence type="ECO:0000256" key="4">
    <source>
        <dbReference type="ARBA" id="ARBA00012546"/>
    </source>
</evidence>
<keyword evidence="9" id="KW-1185">Reference proteome</keyword>
<evidence type="ECO:0000256" key="6">
    <source>
        <dbReference type="ARBA" id="ARBA00023235"/>
    </source>
</evidence>
<name>W6M284_9GAMM</name>
<evidence type="ECO:0000256" key="5">
    <source>
        <dbReference type="ARBA" id="ARBA00020555"/>
    </source>
</evidence>
<dbReference type="InterPro" id="IPR032466">
    <property type="entry name" value="Metal_Hydrolase"/>
</dbReference>
<dbReference type="PANTHER" id="PTHR30068:SF4">
    <property type="entry name" value="URONATE ISOMERASE"/>
    <property type="match status" value="1"/>
</dbReference>
<dbReference type="SUPFAM" id="SSF51556">
    <property type="entry name" value="Metallo-dependent hydrolases"/>
    <property type="match status" value="1"/>
</dbReference>
<organism evidence="8 9">
    <name type="scientific">Candidatus Competibacter denitrificans Run_A_D11</name>
    <dbReference type="NCBI Taxonomy" id="1400863"/>
    <lineage>
        <taxon>Bacteria</taxon>
        <taxon>Pseudomonadati</taxon>
        <taxon>Pseudomonadota</taxon>
        <taxon>Gammaproteobacteria</taxon>
        <taxon>Candidatus Competibacteraceae</taxon>
        <taxon>Candidatus Competibacter</taxon>
    </lineage>
</organism>
<comment type="caution">
    <text evidence="8">The sequence shown here is derived from an EMBL/GenBank/DDBJ whole genome shotgun (WGS) entry which is preliminary data.</text>
</comment>
<comment type="pathway">
    <text evidence="2 7">Carbohydrate metabolism; pentose and glucuronate interconversion.</text>
</comment>
<dbReference type="UniPathway" id="UPA00246"/>
<dbReference type="Pfam" id="PF02614">
    <property type="entry name" value="UxaC"/>
    <property type="match status" value="1"/>
</dbReference>
<dbReference type="GO" id="GO:0019698">
    <property type="term" value="P:D-galacturonate catabolic process"/>
    <property type="evidence" value="ECO:0007669"/>
    <property type="project" value="TreeGrafter"/>
</dbReference>
<comment type="similarity">
    <text evidence="3 7">Belongs to the metallo-dependent hydrolases superfamily. Uronate isomerase family.</text>
</comment>
<dbReference type="EC" id="5.3.1.12" evidence="4 7"/>
<dbReference type="OrthoDB" id="9766564at2"/>
<evidence type="ECO:0000256" key="1">
    <source>
        <dbReference type="ARBA" id="ARBA00001165"/>
    </source>
</evidence>
<protein>
    <recommendedName>
        <fullName evidence="5 7">Uronate isomerase</fullName>
        <ecNumber evidence="4 7">5.3.1.12</ecNumber>
    </recommendedName>
    <alternativeName>
        <fullName evidence="7">Glucuronate isomerase</fullName>
    </alternativeName>
    <alternativeName>
        <fullName evidence="7">Uronic isomerase</fullName>
    </alternativeName>
</protein>
<dbReference type="STRING" id="1400863.BN873_160020"/>
<accession>W6M284</accession>
<dbReference type="InterPro" id="IPR003766">
    <property type="entry name" value="Uronate_isomerase"/>
</dbReference>
<dbReference type="AlphaFoldDB" id="W6M284"/>
<dbReference type="NCBIfam" id="NF002794">
    <property type="entry name" value="PRK02925.1"/>
    <property type="match status" value="1"/>
</dbReference>
<dbReference type="EMBL" id="CBTJ020000021">
    <property type="protein sequence ID" value="CDI01557.1"/>
    <property type="molecule type" value="Genomic_DNA"/>
</dbReference>
<dbReference type="Proteomes" id="UP000035760">
    <property type="component" value="Unassembled WGS sequence"/>
</dbReference>
<dbReference type="RefSeq" id="WP_048670801.1">
    <property type="nucleotide sequence ID" value="NZ_CBTJ020000021.1"/>
</dbReference>
<evidence type="ECO:0000256" key="7">
    <source>
        <dbReference type="HAMAP-Rule" id="MF_00675"/>
    </source>
</evidence>
<dbReference type="PANTHER" id="PTHR30068">
    <property type="entry name" value="URONATE ISOMERASE"/>
    <property type="match status" value="1"/>
</dbReference>
<evidence type="ECO:0000256" key="2">
    <source>
        <dbReference type="ARBA" id="ARBA00004892"/>
    </source>
</evidence>
<evidence type="ECO:0000256" key="3">
    <source>
        <dbReference type="ARBA" id="ARBA00008397"/>
    </source>
</evidence>
<evidence type="ECO:0000313" key="8">
    <source>
        <dbReference type="EMBL" id="CDI01557.1"/>
    </source>
</evidence>